<evidence type="ECO:0000256" key="2">
    <source>
        <dbReference type="SAM" id="MobiDB-lite"/>
    </source>
</evidence>
<feature type="coiled-coil region" evidence="1">
    <location>
        <begin position="87"/>
        <end position="114"/>
    </location>
</feature>
<accession>A0A6J5KWA2</accession>
<reference evidence="3" key="1">
    <citation type="submission" date="2020-04" db="EMBL/GenBank/DDBJ databases">
        <authorList>
            <person name="Chiriac C."/>
            <person name="Salcher M."/>
            <person name="Ghai R."/>
            <person name="Kavagutti S V."/>
        </authorList>
    </citation>
    <scope>NUCLEOTIDE SEQUENCE</scope>
</reference>
<name>A0A6J5KWA2_9CAUD</name>
<evidence type="ECO:0000256" key="1">
    <source>
        <dbReference type="SAM" id="Coils"/>
    </source>
</evidence>
<evidence type="ECO:0000313" key="3">
    <source>
        <dbReference type="EMBL" id="CAB4125163.1"/>
    </source>
</evidence>
<protein>
    <submittedName>
        <fullName evidence="3">Uncharacterized protein</fullName>
    </submittedName>
</protein>
<feature type="region of interest" description="Disordered" evidence="2">
    <location>
        <begin position="313"/>
        <end position="334"/>
    </location>
</feature>
<keyword evidence="1" id="KW-0175">Coiled coil</keyword>
<proteinExistence type="predicted"/>
<gene>
    <name evidence="3" type="ORF">UFOVP55_69</name>
</gene>
<dbReference type="EMBL" id="LR796185">
    <property type="protein sequence ID" value="CAB4125163.1"/>
    <property type="molecule type" value="Genomic_DNA"/>
</dbReference>
<organism evidence="3">
    <name type="scientific">uncultured Caudovirales phage</name>
    <dbReference type="NCBI Taxonomy" id="2100421"/>
    <lineage>
        <taxon>Viruses</taxon>
        <taxon>Duplodnaviria</taxon>
        <taxon>Heunggongvirae</taxon>
        <taxon>Uroviricota</taxon>
        <taxon>Caudoviricetes</taxon>
        <taxon>Peduoviridae</taxon>
        <taxon>Maltschvirus</taxon>
        <taxon>Maltschvirus maltsch</taxon>
    </lineage>
</organism>
<sequence>MNNTAPVDTNVRIPAAVRAAAARSDAILNQMQAEQQVEAPQEPVTSESNFDLTTQEATEAPAPVATEAPSDDGQSWEHKYKSVHGRYVRAQEQIKTLGEQIQGLQNVIATLQAQPQQTYVPELSAERLITSEEENDYGTDFLNVVGKKAREELAPVIKGYEAKINQLEAQLKGVHGQVSVSAQEKMFARMDDNLPEWRDLNRNEEFLNWLALPDTYSGVIRHELLKGAFAGNDASRVLTFFKGFLAEEAAVAPSDGGPDYRGTTVPKVPLESLAAPGRAKSAAASAPTEKPIFTRSQIAAFYAEVASGKFRGRDADKAKKESQIFEAQRDGRIR</sequence>